<dbReference type="PROSITE" id="PS50011">
    <property type="entry name" value="PROTEIN_KINASE_DOM"/>
    <property type="match status" value="1"/>
</dbReference>
<dbReference type="PANTHER" id="PTHR47448">
    <property type="entry name" value="DUAL SPECIFICITY MITOGEN-ACTIVATED PROTEIN KINASE KINASE DSOR1-LIKE PROTEIN"/>
    <property type="match status" value="1"/>
</dbReference>
<proteinExistence type="predicted"/>
<dbReference type="PANTHER" id="PTHR47448:SF1">
    <property type="entry name" value="SERINE_THREONINE-PROTEIN KINASE STE7 HOMOLOG"/>
    <property type="match status" value="1"/>
</dbReference>
<evidence type="ECO:0000256" key="3">
    <source>
        <dbReference type="ARBA" id="ARBA00022741"/>
    </source>
</evidence>
<evidence type="ECO:0000256" key="6">
    <source>
        <dbReference type="ARBA" id="ARBA00023137"/>
    </source>
</evidence>
<accession>A0A813MU99</accession>
<dbReference type="Gene3D" id="1.10.510.10">
    <property type="entry name" value="Transferase(Phosphotransferase) domain 1"/>
    <property type="match status" value="1"/>
</dbReference>
<feature type="domain" description="Protein kinase" evidence="10">
    <location>
        <begin position="22"/>
        <end position="276"/>
    </location>
</feature>
<dbReference type="GO" id="GO:0005524">
    <property type="term" value="F:ATP binding"/>
    <property type="evidence" value="ECO:0007669"/>
    <property type="project" value="UniProtKB-KW"/>
</dbReference>
<reference evidence="11" key="1">
    <citation type="submission" date="2021-02" db="EMBL/GenBank/DDBJ databases">
        <authorList>
            <person name="Nowell W R."/>
        </authorList>
    </citation>
    <scope>NUCLEOTIDE SEQUENCE</scope>
    <source>
        <strain evidence="11">Ploen Becks lab</strain>
    </source>
</reference>
<dbReference type="GO" id="GO:0004713">
    <property type="term" value="F:protein tyrosine kinase activity"/>
    <property type="evidence" value="ECO:0007669"/>
    <property type="project" value="UniProtKB-KW"/>
</dbReference>
<keyword evidence="3" id="KW-0547">Nucleotide-binding</keyword>
<organism evidence="11 12">
    <name type="scientific">Brachionus calyciflorus</name>
    <dbReference type="NCBI Taxonomy" id="104777"/>
    <lineage>
        <taxon>Eukaryota</taxon>
        <taxon>Metazoa</taxon>
        <taxon>Spiralia</taxon>
        <taxon>Gnathifera</taxon>
        <taxon>Rotifera</taxon>
        <taxon>Eurotatoria</taxon>
        <taxon>Monogononta</taxon>
        <taxon>Pseudotrocha</taxon>
        <taxon>Ploima</taxon>
        <taxon>Brachionidae</taxon>
        <taxon>Brachionus</taxon>
    </lineage>
</organism>
<evidence type="ECO:0000256" key="8">
    <source>
        <dbReference type="ARBA" id="ARBA00049299"/>
    </source>
</evidence>
<sequence length="295" mass="33842">MSLCNIEFINDFKNEQINDEDLIDQSELSCGNGGIVFLAKHKFLNVNIVKKLIHLEVRPAIRNQILRELTVLHECNSPYIVGFYGAYTCEGEIKICMEYMDGGSLDLVLRKVNRIPENILAKITESVLMGLEYLKECHGLIHKNLKPSNILLNSNGQVKLSDIEINNELKDKAQRVSSQFKSYLSPEKLETNLNSSKCDVWSLGLILVEMATGKYPFSLEEELSIFEILENIINKPVPSLPSSEFSIEFIQFIDMCLNKDPQQRPDLNTLLNHSFILNYKYQNNEFLAKWIHNIK</sequence>
<dbReference type="OrthoDB" id="10252354at2759"/>
<evidence type="ECO:0000256" key="1">
    <source>
        <dbReference type="ARBA" id="ARBA00022527"/>
    </source>
</evidence>
<keyword evidence="2" id="KW-0808">Transferase</keyword>
<dbReference type="GO" id="GO:0004708">
    <property type="term" value="F:MAP kinase kinase activity"/>
    <property type="evidence" value="ECO:0007669"/>
    <property type="project" value="UniProtKB-EC"/>
</dbReference>
<evidence type="ECO:0000313" key="12">
    <source>
        <dbReference type="Proteomes" id="UP000663879"/>
    </source>
</evidence>
<comment type="caution">
    <text evidence="11">The sequence shown here is derived from an EMBL/GenBank/DDBJ whole genome shotgun (WGS) entry which is preliminary data.</text>
</comment>
<keyword evidence="1" id="KW-0723">Serine/threonine-protein kinase</keyword>
<comment type="catalytic activity">
    <reaction evidence="9">
        <text>L-tyrosyl-[protein] + ATP = O-phospho-L-tyrosyl-[protein] + ADP + H(+)</text>
        <dbReference type="Rhea" id="RHEA:10596"/>
        <dbReference type="Rhea" id="RHEA-COMP:10136"/>
        <dbReference type="Rhea" id="RHEA-COMP:20101"/>
        <dbReference type="ChEBI" id="CHEBI:15378"/>
        <dbReference type="ChEBI" id="CHEBI:30616"/>
        <dbReference type="ChEBI" id="CHEBI:46858"/>
        <dbReference type="ChEBI" id="CHEBI:61978"/>
        <dbReference type="ChEBI" id="CHEBI:456216"/>
        <dbReference type="EC" id="2.7.12.2"/>
    </reaction>
</comment>
<evidence type="ECO:0000256" key="2">
    <source>
        <dbReference type="ARBA" id="ARBA00022679"/>
    </source>
</evidence>
<dbReference type="Pfam" id="PF00069">
    <property type="entry name" value="Pkinase"/>
    <property type="match status" value="1"/>
</dbReference>
<gene>
    <name evidence="11" type="ORF">OXX778_LOCUS2750</name>
</gene>
<evidence type="ECO:0000313" key="11">
    <source>
        <dbReference type="EMBL" id="CAF0729521.1"/>
    </source>
</evidence>
<dbReference type="InterPro" id="IPR011009">
    <property type="entry name" value="Kinase-like_dom_sf"/>
</dbReference>
<name>A0A813MU99_9BILA</name>
<dbReference type="GO" id="GO:0004674">
    <property type="term" value="F:protein serine/threonine kinase activity"/>
    <property type="evidence" value="ECO:0007669"/>
    <property type="project" value="UniProtKB-KW"/>
</dbReference>
<keyword evidence="12" id="KW-1185">Reference proteome</keyword>
<protein>
    <recommendedName>
        <fullName evidence="10">Protein kinase domain-containing protein</fullName>
    </recommendedName>
</protein>
<comment type="catalytic activity">
    <reaction evidence="7">
        <text>L-seryl-[protein] + ATP = O-phospho-L-seryl-[protein] + ADP + H(+)</text>
        <dbReference type="Rhea" id="RHEA:17989"/>
        <dbReference type="Rhea" id="RHEA-COMP:9863"/>
        <dbReference type="Rhea" id="RHEA-COMP:11604"/>
        <dbReference type="ChEBI" id="CHEBI:15378"/>
        <dbReference type="ChEBI" id="CHEBI:29999"/>
        <dbReference type="ChEBI" id="CHEBI:30616"/>
        <dbReference type="ChEBI" id="CHEBI:83421"/>
        <dbReference type="ChEBI" id="CHEBI:456216"/>
        <dbReference type="EC" id="2.7.12.2"/>
    </reaction>
</comment>
<evidence type="ECO:0000259" key="10">
    <source>
        <dbReference type="PROSITE" id="PS50011"/>
    </source>
</evidence>
<keyword evidence="6" id="KW-0829">Tyrosine-protein kinase</keyword>
<evidence type="ECO:0000256" key="7">
    <source>
        <dbReference type="ARBA" id="ARBA00049014"/>
    </source>
</evidence>
<keyword evidence="4" id="KW-0418">Kinase</keyword>
<evidence type="ECO:0000256" key="5">
    <source>
        <dbReference type="ARBA" id="ARBA00022840"/>
    </source>
</evidence>
<evidence type="ECO:0000256" key="9">
    <source>
        <dbReference type="ARBA" id="ARBA00051693"/>
    </source>
</evidence>
<dbReference type="AlphaFoldDB" id="A0A813MU99"/>
<dbReference type="SUPFAM" id="SSF56112">
    <property type="entry name" value="Protein kinase-like (PK-like)"/>
    <property type="match status" value="1"/>
</dbReference>
<dbReference type="EMBL" id="CAJNOC010000223">
    <property type="protein sequence ID" value="CAF0729521.1"/>
    <property type="molecule type" value="Genomic_DNA"/>
</dbReference>
<dbReference type="Gene3D" id="3.30.200.20">
    <property type="entry name" value="Phosphorylase Kinase, domain 1"/>
    <property type="match status" value="1"/>
</dbReference>
<evidence type="ECO:0000256" key="4">
    <source>
        <dbReference type="ARBA" id="ARBA00022777"/>
    </source>
</evidence>
<dbReference type="InterPro" id="IPR050915">
    <property type="entry name" value="MAP_kinase_kinase"/>
</dbReference>
<dbReference type="Proteomes" id="UP000663879">
    <property type="component" value="Unassembled WGS sequence"/>
</dbReference>
<keyword evidence="5" id="KW-0067">ATP-binding</keyword>
<dbReference type="InterPro" id="IPR000719">
    <property type="entry name" value="Prot_kinase_dom"/>
</dbReference>
<comment type="catalytic activity">
    <reaction evidence="8">
        <text>L-threonyl-[protein] + ATP = O-phospho-L-threonyl-[protein] + ADP + H(+)</text>
        <dbReference type="Rhea" id="RHEA:46608"/>
        <dbReference type="Rhea" id="RHEA-COMP:11060"/>
        <dbReference type="Rhea" id="RHEA-COMP:11605"/>
        <dbReference type="ChEBI" id="CHEBI:15378"/>
        <dbReference type="ChEBI" id="CHEBI:30013"/>
        <dbReference type="ChEBI" id="CHEBI:30616"/>
        <dbReference type="ChEBI" id="CHEBI:61977"/>
        <dbReference type="ChEBI" id="CHEBI:456216"/>
        <dbReference type="EC" id="2.7.12.2"/>
    </reaction>
</comment>